<evidence type="ECO:0000256" key="1">
    <source>
        <dbReference type="SAM" id="Phobius"/>
    </source>
</evidence>
<dbReference type="AlphaFoldDB" id="U1PFW3"/>
<accession>U1PFW3</accession>
<gene>
    <name evidence="2" type="ORF">J07HQW1_01042</name>
</gene>
<proteinExistence type="predicted"/>
<evidence type="ECO:0000313" key="2">
    <source>
        <dbReference type="EMBL" id="ERG91011.1"/>
    </source>
</evidence>
<keyword evidence="1" id="KW-0812">Transmembrane</keyword>
<evidence type="ECO:0000313" key="3">
    <source>
        <dbReference type="Proteomes" id="UP000030649"/>
    </source>
</evidence>
<dbReference type="EMBL" id="KE356560">
    <property type="protein sequence ID" value="ERG91011.1"/>
    <property type="molecule type" value="Genomic_DNA"/>
</dbReference>
<dbReference type="HOGENOM" id="CLU_2783988_0_0_2"/>
<keyword evidence="1" id="KW-0472">Membrane</keyword>
<dbReference type="STRING" id="1238424.J07HQW1_01042"/>
<organism evidence="2 3">
    <name type="scientific">Haloquadratum walsbyi J07HQW1</name>
    <dbReference type="NCBI Taxonomy" id="1238424"/>
    <lineage>
        <taxon>Archaea</taxon>
        <taxon>Methanobacteriati</taxon>
        <taxon>Methanobacteriota</taxon>
        <taxon>Stenosarchaea group</taxon>
        <taxon>Halobacteria</taxon>
        <taxon>Halobacteriales</taxon>
        <taxon>Haloferacaceae</taxon>
        <taxon>Haloquadratum</taxon>
    </lineage>
</organism>
<feature type="transmembrane region" description="Helical" evidence="1">
    <location>
        <begin position="31"/>
        <end position="48"/>
    </location>
</feature>
<keyword evidence="1" id="KW-1133">Transmembrane helix</keyword>
<dbReference type="Proteomes" id="UP000030649">
    <property type="component" value="Unassembled WGS sequence"/>
</dbReference>
<protein>
    <submittedName>
        <fullName evidence="2">Uncharacterized protein</fullName>
    </submittedName>
</protein>
<sequence>MKIGYGHEPGKAQTESLCEDRESFDESASCVSQIIVLFLAVVASAFMTRQSSLGPAIARIRLRDHMYL</sequence>
<name>U1PFW3_9EURY</name>
<reference evidence="2 3" key="1">
    <citation type="journal article" date="2013" name="PLoS ONE">
        <title>Assembly-driven community genomics of a hypersaline microbial ecosystem.</title>
        <authorList>
            <person name="Podell S."/>
            <person name="Ugalde J.A."/>
            <person name="Narasingarao P."/>
            <person name="Banfield J.F."/>
            <person name="Heidelberg K.B."/>
            <person name="Allen E.E."/>
        </authorList>
    </citation>
    <scope>NUCLEOTIDE SEQUENCE [LARGE SCALE GENOMIC DNA]</scope>
    <source>
        <strain evidence="3">J07HQW1</strain>
    </source>
</reference>